<evidence type="ECO:0000313" key="5">
    <source>
        <dbReference type="EMBL" id="RRF09271.1"/>
    </source>
</evidence>
<dbReference type="Proteomes" id="UP000196447">
    <property type="component" value="Unassembled WGS sequence"/>
</dbReference>
<reference evidence="2" key="2">
    <citation type="submission" date="2018-07" db="EMBL/GenBank/DDBJ databases">
        <authorList>
            <person name="Martins R.C."/>
            <person name="Perdigao-Neto L.V."/>
            <person name="Costa S.F."/>
            <person name="Levin A.S.S."/>
        </authorList>
    </citation>
    <scope>NUCLEOTIDE SEQUENCE</scope>
    <source>
        <strain evidence="2">BC_5001</strain>
    </source>
</reference>
<dbReference type="EMBL" id="RCZY01000002">
    <property type="protein sequence ID" value="RRE43182.1"/>
    <property type="molecule type" value="Genomic_DNA"/>
</dbReference>
<protein>
    <submittedName>
        <fullName evidence="1">Uncharacterized protein</fullName>
    </submittedName>
</protein>
<evidence type="ECO:0000313" key="6">
    <source>
        <dbReference type="Proteomes" id="UP000196447"/>
    </source>
</evidence>
<dbReference type="EMBL" id="MPYG04000146">
    <property type="protein sequence ID" value="ROG93100.1"/>
    <property type="molecule type" value="Genomic_DNA"/>
</dbReference>
<evidence type="ECO:0000313" key="1">
    <source>
        <dbReference type="EMBL" id="OVF77718.1"/>
    </source>
</evidence>
<reference evidence="1 6" key="1">
    <citation type="submission" date="2017-03" db="EMBL/GenBank/DDBJ databases">
        <authorList>
            <person name="Fouts D."/>
            <person name="Stalin M.J."/>
            <person name="Chen L."/>
            <person name="Wright M."/>
            <person name="Sutton G."/>
            <person name="Nguyen K."/>
            <person name="Vanduin D."/>
            <person name="Rojas L."/>
            <person name="Hujer A."/>
            <person name="Hujer K."/>
            <person name="Bonomo R."/>
            <person name="Kreiswirth B."/>
            <person name="Adams M."/>
        </authorList>
    </citation>
    <scope>NUCLEOTIDE SEQUENCE [LARGE SCALE GENOMIC DNA]</scope>
    <source>
        <strain evidence="1 6">39383</strain>
    </source>
</reference>
<dbReference type="Proteomes" id="UP000275975">
    <property type="component" value="Unassembled WGS sequence"/>
</dbReference>
<reference evidence="7 8" key="6">
    <citation type="journal article" date="2019" name="Antimicrob. Agents Chemother.">
        <title>Applying Rapid Whole Genome Sequencing to Predict Phenotypic Antimicrobial Susceptibility Testing Results Among Carbapenem-Resistant Klebsiella pneumoniae Clinical Isolates.</title>
        <authorList>
            <person name="Tamma P.D."/>
            <person name="Fan Y."/>
            <person name="Bergman Y."/>
            <person name="Pertea G."/>
            <person name="Kazmi A."/>
            <person name="Lewis S."/>
            <person name="Carroll K.C."/>
            <person name="Schatz M.C."/>
            <person name="Timp W."/>
            <person name="Simner P.J."/>
        </authorList>
    </citation>
    <scope>NUCLEOTIDE SEQUENCE [LARGE SCALE GENOMIC DNA]</scope>
    <source>
        <strain evidence="5 8">KLPN_104</strain>
        <strain evidence="4 7">KLPN_33</strain>
    </source>
</reference>
<dbReference type="Proteomes" id="UP000272440">
    <property type="component" value="Unassembled WGS sequence"/>
</dbReference>
<accession>A0A1Y4ZHF8</accession>
<evidence type="ECO:0000313" key="7">
    <source>
        <dbReference type="Proteomes" id="UP000272440"/>
    </source>
</evidence>
<dbReference type="EMBL" id="QOHW01000012">
    <property type="protein sequence ID" value="RBZ21267.1"/>
    <property type="molecule type" value="Genomic_DNA"/>
</dbReference>
<evidence type="ECO:0000313" key="2">
    <source>
        <dbReference type="EMBL" id="RBZ21267.1"/>
    </source>
</evidence>
<comment type="caution">
    <text evidence="1">The sequence shown here is derived from an EMBL/GenBank/DDBJ whole genome shotgun (WGS) entry which is preliminary data.</text>
</comment>
<dbReference type="AlphaFoldDB" id="A0A1Y4ZHF8"/>
<dbReference type="EMBL" id="NDBK01000015">
    <property type="protein sequence ID" value="OVF77718.1"/>
    <property type="molecule type" value="Genomic_DNA"/>
</dbReference>
<reference evidence="2" key="3">
    <citation type="submission" date="2018-08" db="EMBL/GenBank/DDBJ databases">
        <title>Klebsiella pneumoniae genome sequencing and assembly.</title>
        <authorList>
            <person name="Martins R.C.R."/>
            <person name="Perdigao-Neto L.V."/>
            <person name="Costa S.F."/>
            <person name="Levin A.S.S."/>
        </authorList>
    </citation>
    <scope>NUCLEOTIDE SEQUENCE</scope>
    <source>
        <strain evidence="2">BC_5001</strain>
    </source>
</reference>
<dbReference type="EMBL" id="RDAM01000001">
    <property type="protein sequence ID" value="RRF09271.1"/>
    <property type="molecule type" value="Genomic_DNA"/>
</dbReference>
<reference evidence="3 9" key="4">
    <citation type="submission" date="2018-10" db="EMBL/GenBank/DDBJ databases">
        <authorList>
            <person name="Vanduin D."/>
            <person name="Fouts D."/>
            <person name="Wright M."/>
            <person name="Sutton G."/>
            <person name="Nguyen K."/>
            <person name="Kreiswirth B."/>
            <person name="Chen L."/>
            <person name="Rojas L."/>
            <person name="Hujer A."/>
            <person name="Hujer K."/>
            <person name="Bonomo R."/>
            <person name="Adams M."/>
        </authorList>
    </citation>
    <scope>NUCLEOTIDE SEQUENCE [LARGE SCALE GENOMIC DNA]</scope>
    <source>
        <strain evidence="3 9">CRK0165</strain>
    </source>
</reference>
<evidence type="ECO:0000313" key="8">
    <source>
        <dbReference type="Proteomes" id="UP000275975"/>
    </source>
</evidence>
<evidence type="ECO:0000313" key="4">
    <source>
        <dbReference type="EMBL" id="RRE43182.1"/>
    </source>
</evidence>
<dbReference type="Proteomes" id="UP000253559">
    <property type="component" value="Unassembled WGS sequence"/>
</dbReference>
<gene>
    <name evidence="1" type="ORF">B5L96_01800</name>
    <name evidence="3" type="ORF">BL124_00019250</name>
    <name evidence="2" type="ORF">DM078_16855</name>
    <name evidence="5" type="ORF">EAO17_25400</name>
    <name evidence="4" type="ORF">EAO28_02960</name>
</gene>
<evidence type="ECO:0000313" key="3">
    <source>
        <dbReference type="EMBL" id="ROG93100.1"/>
    </source>
</evidence>
<name>A0A1Y4ZHF8_KLEPN</name>
<reference evidence="5" key="5">
    <citation type="submission" date="2018-10" db="EMBL/GenBank/DDBJ databases">
        <authorList>
            <person name="Fan Y."/>
            <person name="Timp W."/>
            <person name="Bergman Y."/>
            <person name="Tamma P."/>
            <person name="Simner P."/>
        </authorList>
    </citation>
    <scope>NUCLEOTIDE SEQUENCE</scope>
    <source>
        <strain evidence="5">KLPN_104</strain>
    </source>
</reference>
<evidence type="ECO:0000313" key="9">
    <source>
        <dbReference type="Proteomes" id="UP000283322"/>
    </source>
</evidence>
<dbReference type="Proteomes" id="UP000283322">
    <property type="component" value="Unassembled WGS sequence"/>
</dbReference>
<proteinExistence type="predicted"/>
<sequence>MFANKFVGFFEQRLAIDWLGCTLHNGLLFFSARSLRRAAAWGKFSMHKSGVMVTSGETAVYWRDLLLHANKVA</sequence>
<organism evidence="1 6">
    <name type="scientific">Klebsiella pneumoniae</name>
    <dbReference type="NCBI Taxonomy" id="573"/>
    <lineage>
        <taxon>Bacteria</taxon>
        <taxon>Pseudomonadati</taxon>
        <taxon>Pseudomonadota</taxon>
        <taxon>Gammaproteobacteria</taxon>
        <taxon>Enterobacterales</taxon>
        <taxon>Enterobacteriaceae</taxon>
        <taxon>Klebsiella/Raoultella group</taxon>
        <taxon>Klebsiella</taxon>
        <taxon>Klebsiella pneumoniae complex</taxon>
    </lineage>
</organism>